<comment type="caution">
    <text evidence="2">The sequence shown here is derived from an EMBL/GenBank/DDBJ whole genome shotgun (WGS) entry which is preliminary data.</text>
</comment>
<dbReference type="Pfam" id="PF00069">
    <property type="entry name" value="Pkinase"/>
    <property type="match status" value="1"/>
</dbReference>
<organism evidence="2">
    <name type="scientific">Sesamum radiatum</name>
    <name type="common">Black benniseed</name>
    <dbReference type="NCBI Taxonomy" id="300843"/>
    <lineage>
        <taxon>Eukaryota</taxon>
        <taxon>Viridiplantae</taxon>
        <taxon>Streptophyta</taxon>
        <taxon>Embryophyta</taxon>
        <taxon>Tracheophyta</taxon>
        <taxon>Spermatophyta</taxon>
        <taxon>Magnoliopsida</taxon>
        <taxon>eudicotyledons</taxon>
        <taxon>Gunneridae</taxon>
        <taxon>Pentapetalae</taxon>
        <taxon>asterids</taxon>
        <taxon>lamiids</taxon>
        <taxon>Lamiales</taxon>
        <taxon>Pedaliaceae</taxon>
        <taxon>Sesamum</taxon>
    </lineage>
</organism>
<reference evidence="2" key="1">
    <citation type="submission" date="2020-06" db="EMBL/GenBank/DDBJ databases">
        <authorList>
            <person name="Li T."/>
            <person name="Hu X."/>
            <person name="Zhang T."/>
            <person name="Song X."/>
            <person name="Zhang H."/>
            <person name="Dai N."/>
            <person name="Sheng W."/>
            <person name="Hou X."/>
            <person name="Wei L."/>
        </authorList>
    </citation>
    <scope>NUCLEOTIDE SEQUENCE</scope>
    <source>
        <strain evidence="2">G02</strain>
        <tissue evidence="2">Leaf</tissue>
    </source>
</reference>
<dbReference type="PANTHER" id="PTHR48007">
    <property type="entry name" value="LEUCINE-RICH REPEAT RECEPTOR-LIKE PROTEIN KINASE PXC1"/>
    <property type="match status" value="1"/>
</dbReference>
<keyword evidence="2" id="KW-0808">Transferase</keyword>
<evidence type="ECO:0000313" key="2">
    <source>
        <dbReference type="EMBL" id="KAL0430693.1"/>
    </source>
</evidence>
<dbReference type="AlphaFoldDB" id="A0AAW2VN38"/>
<dbReference type="InterPro" id="IPR046959">
    <property type="entry name" value="PRK1-6/SRF4-like"/>
</dbReference>
<protein>
    <submittedName>
        <fullName evidence="2">Pollen receptor-like kinase</fullName>
    </submittedName>
</protein>
<dbReference type="GO" id="GO:0005524">
    <property type="term" value="F:ATP binding"/>
    <property type="evidence" value="ECO:0007669"/>
    <property type="project" value="InterPro"/>
</dbReference>
<proteinExistence type="predicted"/>
<name>A0AAW2VN38_SESRA</name>
<keyword evidence="2" id="KW-0675">Receptor</keyword>
<accession>A0AAW2VN38</accession>
<gene>
    <name evidence="2" type="ORF">Sradi_0695300</name>
</gene>
<keyword evidence="2" id="KW-0418">Kinase</keyword>
<dbReference type="PANTHER" id="PTHR48007:SF64">
    <property type="entry name" value="POLLEN RECEPTOR-LIKE KINASE 1"/>
    <property type="match status" value="1"/>
</dbReference>
<sequence length="141" mass="15904">MDYTLVPVVNPGQVHQILVAYKSPEYTKTGRTCKKTDVWCLGVLILETLTGRFVIAQGYSQGQNGSDIIAWINVIVQEASSNTAQVFDKEMEISTERCRPEMEKLLQIGIACCQEDQDKRVDLEEAQYQIEQVQESSTDIN</sequence>
<evidence type="ECO:0000259" key="1">
    <source>
        <dbReference type="Pfam" id="PF00069"/>
    </source>
</evidence>
<reference evidence="2" key="2">
    <citation type="journal article" date="2024" name="Plant">
        <title>Genomic evolution and insights into agronomic trait innovations of Sesamum species.</title>
        <authorList>
            <person name="Miao H."/>
            <person name="Wang L."/>
            <person name="Qu L."/>
            <person name="Liu H."/>
            <person name="Sun Y."/>
            <person name="Le M."/>
            <person name="Wang Q."/>
            <person name="Wei S."/>
            <person name="Zheng Y."/>
            <person name="Lin W."/>
            <person name="Duan Y."/>
            <person name="Cao H."/>
            <person name="Xiong S."/>
            <person name="Wang X."/>
            <person name="Wei L."/>
            <person name="Li C."/>
            <person name="Ma Q."/>
            <person name="Ju M."/>
            <person name="Zhao R."/>
            <person name="Li G."/>
            <person name="Mu C."/>
            <person name="Tian Q."/>
            <person name="Mei H."/>
            <person name="Zhang T."/>
            <person name="Gao T."/>
            <person name="Zhang H."/>
        </authorList>
    </citation>
    <scope>NUCLEOTIDE SEQUENCE</scope>
    <source>
        <strain evidence="2">G02</strain>
    </source>
</reference>
<dbReference type="Gene3D" id="1.10.510.10">
    <property type="entry name" value="Transferase(Phosphotransferase) domain 1"/>
    <property type="match status" value="1"/>
</dbReference>
<dbReference type="EMBL" id="JACGWJ010000003">
    <property type="protein sequence ID" value="KAL0430693.1"/>
    <property type="molecule type" value="Genomic_DNA"/>
</dbReference>
<dbReference type="InterPro" id="IPR011009">
    <property type="entry name" value="Kinase-like_dom_sf"/>
</dbReference>
<dbReference type="SUPFAM" id="SSF56112">
    <property type="entry name" value="Protein kinase-like (PK-like)"/>
    <property type="match status" value="1"/>
</dbReference>
<dbReference type="GO" id="GO:0004672">
    <property type="term" value="F:protein kinase activity"/>
    <property type="evidence" value="ECO:0007669"/>
    <property type="project" value="InterPro"/>
</dbReference>
<feature type="domain" description="Protein kinase" evidence="1">
    <location>
        <begin position="19"/>
        <end position="126"/>
    </location>
</feature>
<dbReference type="InterPro" id="IPR000719">
    <property type="entry name" value="Prot_kinase_dom"/>
</dbReference>